<keyword evidence="2" id="KW-1185">Reference proteome</keyword>
<proteinExistence type="predicted"/>
<sequence>MDLKAELTIAQRTAMKDRAAAEPGDAKDAAERRLLAIRSALGALGEAETAGKARHELSAEEQIAVVKKEVAKREASAEIYDGASEPERANNERLEAEVLRAFLPQETSEDEVRAFVERIVAEQQLAGQGGRAIGVVMAALKADFANFDSRSAAKIVQTATK</sequence>
<organism evidence="1 2">
    <name type="scientific">Leucobacter exalbidus</name>
    <dbReference type="NCBI Taxonomy" id="662960"/>
    <lineage>
        <taxon>Bacteria</taxon>
        <taxon>Bacillati</taxon>
        <taxon>Actinomycetota</taxon>
        <taxon>Actinomycetes</taxon>
        <taxon>Micrococcales</taxon>
        <taxon>Microbacteriaceae</taxon>
        <taxon>Leucobacter</taxon>
    </lineage>
</organism>
<protein>
    <submittedName>
        <fullName evidence="1">Uncharacterized protein YqeY</fullName>
    </submittedName>
</protein>
<dbReference type="GO" id="GO:0016884">
    <property type="term" value="F:carbon-nitrogen ligase activity, with glutamine as amido-N-donor"/>
    <property type="evidence" value="ECO:0007669"/>
    <property type="project" value="InterPro"/>
</dbReference>
<dbReference type="InterPro" id="IPR023168">
    <property type="entry name" value="GatB_Yqey_C_2"/>
</dbReference>
<dbReference type="InterPro" id="IPR003789">
    <property type="entry name" value="Asn/Gln_tRNA_amidoTrase-B-like"/>
</dbReference>
<comment type="caution">
    <text evidence="1">The sequence shown here is derived from an EMBL/GenBank/DDBJ whole genome shotgun (WGS) entry which is preliminary data.</text>
</comment>
<dbReference type="RefSeq" id="WP_209704307.1">
    <property type="nucleotide sequence ID" value="NZ_JAFIDA010000001.1"/>
</dbReference>
<evidence type="ECO:0000313" key="2">
    <source>
        <dbReference type="Proteomes" id="UP000675163"/>
    </source>
</evidence>
<accession>A0A940PLG5</accession>
<dbReference type="PANTHER" id="PTHR28055">
    <property type="entry name" value="ALTERED INHERITANCE OF MITOCHONDRIA PROTEIN 41, MITOCHONDRIAL"/>
    <property type="match status" value="1"/>
</dbReference>
<reference evidence="1" key="1">
    <citation type="submission" date="2021-02" db="EMBL/GenBank/DDBJ databases">
        <title>Sequencing the genomes of 1000 actinobacteria strains.</title>
        <authorList>
            <person name="Klenk H.-P."/>
        </authorList>
    </citation>
    <scope>NUCLEOTIDE SEQUENCE</scope>
    <source>
        <strain evidence="1">DSM 22850</strain>
    </source>
</reference>
<dbReference type="InterPro" id="IPR042184">
    <property type="entry name" value="YqeY/Aim41_N"/>
</dbReference>
<evidence type="ECO:0000313" key="1">
    <source>
        <dbReference type="EMBL" id="MBP1325253.1"/>
    </source>
</evidence>
<dbReference type="SUPFAM" id="SSF89095">
    <property type="entry name" value="GatB/YqeY motif"/>
    <property type="match status" value="1"/>
</dbReference>
<dbReference type="PANTHER" id="PTHR28055:SF1">
    <property type="entry name" value="ALTERED INHERITANCE OF MITOCHONDRIA PROTEIN 41, MITOCHONDRIAL"/>
    <property type="match status" value="1"/>
</dbReference>
<name>A0A940PLG5_9MICO</name>
<gene>
    <name evidence="1" type="ORF">JOF28_000485</name>
</gene>
<dbReference type="Pfam" id="PF09424">
    <property type="entry name" value="YqeY"/>
    <property type="match status" value="1"/>
</dbReference>
<dbReference type="AlphaFoldDB" id="A0A940PLG5"/>
<dbReference type="Proteomes" id="UP000675163">
    <property type="component" value="Unassembled WGS sequence"/>
</dbReference>
<dbReference type="EMBL" id="JAFIDA010000001">
    <property type="protein sequence ID" value="MBP1325253.1"/>
    <property type="molecule type" value="Genomic_DNA"/>
</dbReference>
<dbReference type="Gene3D" id="1.10.10.410">
    <property type="match status" value="1"/>
</dbReference>
<dbReference type="Gene3D" id="1.10.1510.10">
    <property type="entry name" value="Uncharacterised protein YqeY/AIM41 PF09424, N-terminal domain"/>
    <property type="match status" value="1"/>
</dbReference>
<dbReference type="InterPro" id="IPR019004">
    <property type="entry name" value="YqeY/Aim41"/>
</dbReference>